<protein>
    <submittedName>
        <fullName evidence="3">LysR family transcriptional regulator</fullName>
    </submittedName>
</protein>
<accession>A0A5C7T290</accession>
<evidence type="ECO:0000259" key="1">
    <source>
        <dbReference type="Pfam" id="PF00126"/>
    </source>
</evidence>
<reference evidence="3 4" key="1">
    <citation type="submission" date="2018-09" db="EMBL/GenBank/DDBJ databases">
        <title>Metagenome Assembled Genomes from an Advanced Water Purification Facility.</title>
        <authorList>
            <person name="Stamps B.W."/>
            <person name="Spear J.R."/>
        </authorList>
    </citation>
    <scope>NUCLEOTIDE SEQUENCE [LARGE SCALE GENOMIC DNA]</scope>
    <source>
        <strain evidence="3">Bin_27_1</strain>
    </source>
</reference>
<dbReference type="Pfam" id="PF12727">
    <property type="entry name" value="PBP_like"/>
    <property type="match status" value="1"/>
</dbReference>
<dbReference type="PANTHER" id="PTHR38431">
    <property type="entry name" value="BLL2305 PROTEIN"/>
    <property type="match status" value="1"/>
</dbReference>
<dbReference type="SUPFAM" id="SSF46785">
    <property type="entry name" value="Winged helix' DNA-binding domain"/>
    <property type="match status" value="1"/>
</dbReference>
<feature type="domain" description="PBP" evidence="2">
    <location>
        <begin position="138"/>
        <end position="328"/>
    </location>
</feature>
<dbReference type="PANTHER" id="PTHR38431:SF1">
    <property type="entry name" value="BLL2305 PROTEIN"/>
    <property type="match status" value="1"/>
</dbReference>
<dbReference type="SUPFAM" id="SSF53850">
    <property type="entry name" value="Periplasmic binding protein-like II"/>
    <property type="match status" value="1"/>
</dbReference>
<dbReference type="Gene3D" id="3.40.190.10">
    <property type="entry name" value="Periplasmic binding protein-like II"/>
    <property type="match status" value="1"/>
</dbReference>
<dbReference type="InterPro" id="IPR036388">
    <property type="entry name" value="WH-like_DNA-bd_sf"/>
</dbReference>
<evidence type="ECO:0000313" key="4">
    <source>
        <dbReference type="Proteomes" id="UP000321192"/>
    </source>
</evidence>
<gene>
    <name evidence="3" type="ORF">E6Q80_04465</name>
</gene>
<evidence type="ECO:0000313" key="3">
    <source>
        <dbReference type="EMBL" id="TXH89396.1"/>
    </source>
</evidence>
<dbReference type="AlphaFoldDB" id="A0A5C7T290"/>
<dbReference type="RefSeq" id="WP_276657199.1">
    <property type="nucleotide sequence ID" value="NZ_SSFD01000059.1"/>
</dbReference>
<comment type="caution">
    <text evidence="3">The sequence shown here is derived from an EMBL/GenBank/DDBJ whole genome shotgun (WGS) entry which is preliminary data.</text>
</comment>
<dbReference type="InterPro" id="IPR036390">
    <property type="entry name" value="WH_DNA-bd_sf"/>
</dbReference>
<dbReference type="Gene3D" id="1.10.10.10">
    <property type="entry name" value="Winged helix-like DNA-binding domain superfamily/Winged helix DNA-binding domain"/>
    <property type="match status" value="1"/>
</dbReference>
<feature type="domain" description="HTH lysR-type" evidence="1">
    <location>
        <begin position="24"/>
        <end position="80"/>
    </location>
</feature>
<dbReference type="EMBL" id="SSFD01000059">
    <property type="protein sequence ID" value="TXH89396.1"/>
    <property type="molecule type" value="Genomic_DNA"/>
</dbReference>
<dbReference type="InterPro" id="IPR024370">
    <property type="entry name" value="PBP_domain"/>
</dbReference>
<evidence type="ECO:0000259" key="2">
    <source>
        <dbReference type="Pfam" id="PF12727"/>
    </source>
</evidence>
<dbReference type="InterPro" id="IPR000847">
    <property type="entry name" value="LysR_HTH_N"/>
</dbReference>
<organism evidence="3 4">
    <name type="scientific">Thauera aminoaromatica</name>
    <dbReference type="NCBI Taxonomy" id="164330"/>
    <lineage>
        <taxon>Bacteria</taxon>
        <taxon>Pseudomonadati</taxon>
        <taxon>Pseudomonadota</taxon>
        <taxon>Betaproteobacteria</taxon>
        <taxon>Rhodocyclales</taxon>
        <taxon>Zoogloeaceae</taxon>
        <taxon>Thauera</taxon>
    </lineage>
</organism>
<name>A0A5C7T290_THASP</name>
<proteinExistence type="predicted"/>
<dbReference type="Proteomes" id="UP000321192">
    <property type="component" value="Unassembled WGS sequence"/>
</dbReference>
<dbReference type="Pfam" id="PF00126">
    <property type="entry name" value="HTH_1"/>
    <property type="match status" value="1"/>
</dbReference>
<dbReference type="GO" id="GO:0003700">
    <property type="term" value="F:DNA-binding transcription factor activity"/>
    <property type="evidence" value="ECO:0007669"/>
    <property type="project" value="InterPro"/>
</dbReference>
<sequence>MRRIRLNYVLGADTGSAPLHNPLLDLLQAVREQGSISAAARVLDLSYRHVWGELKRWELELGQPLILWEKGQAARLSEFGAKLLLAERQVQARLLPQIEALRADLERAFAIAFDDSVHVLSFHASHDEALAALGEEARTRGLHLDIRFTGSVDAIRALNEGRCTMAGFHVRLPAVPGSRGSSSHSQRTYKPLLRPGLHKLIGFARRSQGLIVARGNPRGLHGLADLARPGVRFVNRARGTGTRVIFDELLGELGLAPAAIEGYANDEPSHAAVAQAVASGQADAGFGIEASARSRGLDFVPLVEEAYFLACLKSTLEHDATRALLALLRTAAWQQRLADLPGYAPMQSGEVLSMSRVLPWWRFGGRGNAREGKQ</sequence>